<dbReference type="Proteomes" id="UP000633205">
    <property type="component" value="Unassembled WGS sequence"/>
</dbReference>
<feature type="domain" description="SnoaL-like" evidence="1">
    <location>
        <begin position="7"/>
        <end position="135"/>
    </location>
</feature>
<evidence type="ECO:0000313" key="2">
    <source>
        <dbReference type="EMBL" id="GGD24654.1"/>
    </source>
</evidence>
<dbReference type="Pfam" id="PF13577">
    <property type="entry name" value="SnoaL_4"/>
    <property type="match status" value="2"/>
</dbReference>
<keyword evidence="3" id="KW-1185">Reference proteome</keyword>
<protein>
    <recommendedName>
        <fullName evidence="1">SnoaL-like domain-containing protein</fullName>
    </recommendedName>
</protein>
<evidence type="ECO:0000259" key="1">
    <source>
        <dbReference type="Pfam" id="PF13577"/>
    </source>
</evidence>
<sequence>MTGAVDRLSEKSAILDVLARAAWALDEKRPAEFAAQFTDDALIERRTQDGSSEQWSAAAGSLTDFIDAAREGVSIEELQTWTSDAVFSGADDSDVSSTSLRIGSAAGGLSNVILGDDRVHDTLVHTSEGWRIRHRVIEPFGARDRAGTSPTWDGGAEVVTRDRVEIEALIADYAWALDMADIDRVLALFSDDAVMQDPYGRFAGSGAGGVRRFFEGLFARPEFSGRIHWVSQLVLTPVGEDYRVDSYALVPAAFPNGAANLHLVAFYRDLVRREKGRWVFVERLVGARWPREGESTTAQPAS</sequence>
<feature type="domain" description="SnoaL-like" evidence="1">
    <location>
        <begin position="161"/>
        <end position="283"/>
    </location>
</feature>
<evidence type="ECO:0000313" key="3">
    <source>
        <dbReference type="Proteomes" id="UP000633205"/>
    </source>
</evidence>
<dbReference type="RefSeq" id="WP_188710352.1">
    <property type="nucleotide sequence ID" value="NZ_BMHO01000001.1"/>
</dbReference>
<proteinExistence type="predicted"/>
<comment type="caution">
    <text evidence="2">The sequence shown here is derived from an EMBL/GenBank/DDBJ whole genome shotgun (WGS) entry which is preliminary data.</text>
</comment>
<dbReference type="AlphaFoldDB" id="A0A917DBU0"/>
<dbReference type="EMBL" id="BMHO01000001">
    <property type="protein sequence ID" value="GGD24654.1"/>
    <property type="molecule type" value="Genomic_DNA"/>
</dbReference>
<accession>A0A917DBU0</accession>
<dbReference type="SUPFAM" id="SSF54427">
    <property type="entry name" value="NTF2-like"/>
    <property type="match status" value="2"/>
</dbReference>
<dbReference type="InterPro" id="IPR037401">
    <property type="entry name" value="SnoaL-like"/>
</dbReference>
<reference evidence="2" key="1">
    <citation type="journal article" date="2014" name="Int. J. Syst. Evol. Microbiol.">
        <title>Complete genome sequence of Corynebacterium casei LMG S-19264T (=DSM 44701T), isolated from a smear-ripened cheese.</title>
        <authorList>
            <consortium name="US DOE Joint Genome Institute (JGI-PGF)"/>
            <person name="Walter F."/>
            <person name="Albersmeier A."/>
            <person name="Kalinowski J."/>
            <person name="Ruckert C."/>
        </authorList>
    </citation>
    <scope>NUCLEOTIDE SEQUENCE</scope>
    <source>
        <strain evidence="2">CGMCC 1.15152</strain>
    </source>
</reference>
<reference evidence="2" key="2">
    <citation type="submission" date="2020-09" db="EMBL/GenBank/DDBJ databases">
        <authorList>
            <person name="Sun Q."/>
            <person name="Zhou Y."/>
        </authorList>
    </citation>
    <scope>NUCLEOTIDE SEQUENCE</scope>
    <source>
        <strain evidence="2">CGMCC 1.15152</strain>
    </source>
</reference>
<dbReference type="Gene3D" id="3.10.450.50">
    <property type="match status" value="2"/>
</dbReference>
<name>A0A917DBU0_9MICO</name>
<organism evidence="2 3">
    <name type="scientific">Microbacterium faecale</name>
    <dbReference type="NCBI Taxonomy" id="1804630"/>
    <lineage>
        <taxon>Bacteria</taxon>
        <taxon>Bacillati</taxon>
        <taxon>Actinomycetota</taxon>
        <taxon>Actinomycetes</taxon>
        <taxon>Micrococcales</taxon>
        <taxon>Microbacteriaceae</taxon>
        <taxon>Microbacterium</taxon>
    </lineage>
</organism>
<dbReference type="CDD" id="cd00531">
    <property type="entry name" value="NTF2_like"/>
    <property type="match status" value="1"/>
</dbReference>
<gene>
    <name evidence="2" type="ORF">GCM10010915_00750</name>
</gene>
<dbReference type="InterPro" id="IPR032710">
    <property type="entry name" value="NTF2-like_dom_sf"/>
</dbReference>